<dbReference type="AlphaFoldDB" id="A0A2P5CAI0"/>
<gene>
    <name evidence="1" type="ORF">PanWU01x14_169730</name>
</gene>
<protein>
    <submittedName>
        <fullName evidence="1">Uncharacterized protein</fullName>
    </submittedName>
</protein>
<dbReference type="OrthoDB" id="10523121at2759"/>
<evidence type="ECO:0000313" key="1">
    <source>
        <dbReference type="EMBL" id="PON58042.1"/>
    </source>
</evidence>
<dbReference type="Proteomes" id="UP000237105">
    <property type="component" value="Unassembled WGS sequence"/>
</dbReference>
<comment type="caution">
    <text evidence="1">The sequence shown here is derived from an EMBL/GenBank/DDBJ whole genome shotgun (WGS) entry which is preliminary data.</text>
</comment>
<dbReference type="EMBL" id="JXTB01000153">
    <property type="protein sequence ID" value="PON58042.1"/>
    <property type="molecule type" value="Genomic_DNA"/>
</dbReference>
<proteinExistence type="predicted"/>
<accession>A0A2P5CAI0</accession>
<keyword evidence="2" id="KW-1185">Reference proteome</keyword>
<reference evidence="2" key="1">
    <citation type="submission" date="2016-06" db="EMBL/GenBank/DDBJ databases">
        <title>Parallel loss of symbiosis genes in relatives of nitrogen-fixing non-legume Parasponia.</title>
        <authorList>
            <person name="Van Velzen R."/>
            <person name="Holmer R."/>
            <person name="Bu F."/>
            <person name="Rutten L."/>
            <person name="Van Zeijl A."/>
            <person name="Liu W."/>
            <person name="Santuari L."/>
            <person name="Cao Q."/>
            <person name="Sharma T."/>
            <person name="Shen D."/>
            <person name="Roswanjaya Y."/>
            <person name="Wardhani T."/>
            <person name="Kalhor M.S."/>
            <person name="Jansen J."/>
            <person name="Van den Hoogen J."/>
            <person name="Gungor B."/>
            <person name="Hartog M."/>
            <person name="Hontelez J."/>
            <person name="Verver J."/>
            <person name="Yang W.-C."/>
            <person name="Schijlen E."/>
            <person name="Repin R."/>
            <person name="Schilthuizen M."/>
            <person name="Schranz E."/>
            <person name="Heidstra R."/>
            <person name="Miyata K."/>
            <person name="Fedorova E."/>
            <person name="Kohlen W."/>
            <person name="Bisseling T."/>
            <person name="Smit S."/>
            <person name="Geurts R."/>
        </authorList>
    </citation>
    <scope>NUCLEOTIDE SEQUENCE [LARGE SCALE GENOMIC DNA]</scope>
    <source>
        <strain evidence="2">cv. WU1-14</strain>
    </source>
</reference>
<name>A0A2P5CAI0_PARAD</name>
<evidence type="ECO:0000313" key="2">
    <source>
        <dbReference type="Proteomes" id="UP000237105"/>
    </source>
</evidence>
<organism evidence="1 2">
    <name type="scientific">Parasponia andersonii</name>
    <name type="common">Sponia andersonii</name>
    <dbReference type="NCBI Taxonomy" id="3476"/>
    <lineage>
        <taxon>Eukaryota</taxon>
        <taxon>Viridiplantae</taxon>
        <taxon>Streptophyta</taxon>
        <taxon>Embryophyta</taxon>
        <taxon>Tracheophyta</taxon>
        <taxon>Spermatophyta</taxon>
        <taxon>Magnoliopsida</taxon>
        <taxon>eudicotyledons</taxon>
        <taxon>Gunneridae</taxon>
        <taxon>Pentapetalae</taxon>
        <taxon>rosids</taxon>
        <taxon>fabids</taxon>
        <taxon>Rosales</taxon>
        <taxon>Cannabaceae</taxon>
        <taxon>Parasponia</taxon>
    </lineage>
</organism>
<feature type="non-terminal residue" evidence="1">
    <location>
        <position position="1"/>
    </location>
</feature>
<sequence>WCIWNDRNGVLHGNGVRDASNIGHFATHGCLKINTVAALNNNLQIVGIGRDHDGVVLACLAAKKSRLVSVEVAELVAIQETFLVSPFY</sequence>